<dbReference type="InterPro" id="IPR036680">
    <property type="entry name" value="SPOR-like_sf"/>
</dbReference>
<sequence>MSRLDYVTIAIVAVCVAALVYLIYMTTNLLGSSPEAPATADQMVSDPEDEYAEEEYYPEDTIATFDDGYYDEGGAAVDNTGEGDQAITEGDEPAYEDADSDLQTSSSRGPAKDGRIKPDFSSVASGQYMVLAGTFKYRNNAEEMVSKLKGMGYANASVELFDRGRYAVALVDRFDGLASAQALKSELSGKGVEAYVKQK</sequence>
<dbReference type="Gene3D" id="3.30.70.1070">
    <property type="entry name" value="Sporulation related repeat"/>
    <property type="match status" value="1"/>
</dbReference>
<protein>
    <recommendedName>
        <fullName evidence="3">SPOR domain-containing protein</fullName>
    </recommendedName>
</protein>
<feature type="compositionally biased region" description="Acidic residues" evidence="1">
    <location>
        <begin position="89"/>
        <end position="100"/>
    </location>
</feature>
<keyword evidence="2" id="KW-0812">Transmembrane</keyword>
<reference evidence="4 5" key="1">
    <citation type="journal article" date="2014" name="Int. J. Syst. Evol. Microbiol.">
        <title>Phaeodactylibacter xiamenensis gen. nov., sp. nov., a member of the family Saprospiraceae isolated from the marine alga Phaeodactylum tricornutum.</title>
        <authorList>
            <person name="Chen Z.Jr."/>
            <person name="Lei X."/>
            <person name="Lai Q."/>
            <person name="Li Y."/>
            <person name="Zhang B."/>
            <person name="Zhang J."/>
            <person name="Zhang H."/>
            <person name="Yang L."/>
            <person name="Zheng W."/>
            <person name="Tian Y."/>
            <person name="Yu Z."/>
            <person name="Xu H.Jr."/>
            <person name="Zheng T."/>
        </authorList>
    </citation>
    <scope>NUCLEOTIDE SEQUENCE [LARGE SCALE GENOMIC DNA]</scope>
    <source>
        <strain evidence="4 5">KD52</strain>
    </source>
</reference>
<dbReference type="InterPro" id="IPR007730">
    <property type="entry name" value="SPOR-like_dom"/>
</dbReference>
<dbReference type="AlphaFoldDB" id="A0A098S6P9"/>
<dbReference type="SUPFAM" id="SSF110997">
    <property type="entry name" value="Sporulation related repeat"/>
    <property type="match status" value="1"/>
</dbReference>
<dbReference type="PROSITE" id="PS51724">
    <property type="entry name" value="SPOR"/>
    <property type="match status" value="1"/>
</dbReference>
<feature type="region of interest" description="Disordered" evidence="1">
    <location>
        <begin position="73"/>
        <end position="118"/>
    </location>
</feature>
<evidence type="ECO:0000313" key="5">
    <source>
        <dbReference type="Proteomes" id="UP000029736"/>
    </source>
</evidence>
<accession>A0A098S6P9</accession>
<evidence type="ECO:0000259" key="3">
    <source>
        <dbReference type="PROSITE" id="PS51724"/>
    </source>
</evidence>
<dbReference type="GO" id="GO:0042834">
    <property type="term" value="F:peptidoglycan binding"/>
    <property type="evidence" value="ECO:0007669"/>
    <property type="project" value="InterPro"/>
</dbReference>
<dbReference type="OrthoDB" id="1493878at2"/>
<feature type="transmembrane region" description="Helical" evidence="2">
    <location>
        <begin position="6"/>
        <end position="24"/>
    </location>
</feature>
<evidence type="ECO:0000256" key="1">
    <source>
        <dbReference type="SAM" id="MobiDB-lite"/>
    </source>
</evidence>
<gene>
    <name evidence="4" type="ORF">IX84_10255</name>
</gene>
<comment type="caution">
    <text evidence="4">The sequence shown here is derived from an EMBL/GenBank/DDBJ whole genome shotgun (WGS) entry which is preliminary data.</text>
</comment>
<evidence type="ECO:0000256" key="2">
    <source>
        <dbReference type="SAM" id="Phobius"/>
    </source>
</evidence>
<dbReference type="Pfam" id="PF05036">
    <property type="entry name" value="SPOR"/>
    <property type="match status" value="1"/>
</dbReference>
<proteinExistence type="predicted"/>
<dbReference type="RefSeq" id="WP_044219489.1">
    <property type="nucleotide sequence ID" value="NZ_JBKAGJ010000007.1"/>
</dbReference>
<keyword evidence="5" id="KW-1185">Reference proteome</keyword>
<evidence type="ECO:0000313" key="4">
    <source>
        <dbReference type="EMBL" id="KGE88194.1"/>
    </source>
</evidence>
<keyword evidence="2" id="KW-1133">Transmembrane helix</keyword>
<feature type="domain" description="SPOR" evidence="3">
    <location>
        <begin position="122"/>
        <end position="199"/>
    </location>
</feature>
<dbReference type="Proteomes" id="UP000029736">
    <property type="component" value="Unassembled WGS sequence"/>
</dbReference>
<organism evidence="4 5">
    <name type="scientific">Phaeodactylibacter xiamenensis</name>
    <dbReference type="NCBI Taxonomy" id="1524460"/>
    <lineage>
        <taxon>Bacteria</taxon>
        <taxon>Pseudomonadati</taxon>
        <taxon>Bacteroidota</taxon>
        <taxon>Saprospiria</taxon>
        <taxon>Saprospirales</taxon>
        <taxon>Haliscomenobacteraceae</taxon>
        <taxon>Phaeodactylibacter</taxon>
    </lineage>
</organism>
<name>A0A098S6P9_9BACT</name>
<keyword evidence="2" id="KW-0472">Membrane</keyword>
<dbReference type="EMBL" id="JPOS01000020">
    <property type="protein sequence ID" value="KGE88194.1"/>
    <property type="molecule type" value="Genomic_DNA"/>
</dbReference>